<proteinExistence type="predicted"/>
<organism evidence="1 2">
    <name type="scientific">Brachionus plicatilis</name>
    <name type="common">Marine rotifer</name>
    <name type="synonym">Brachionus muelleri</name>
    <dbReference type="NCBI Taxonomy" id="10195"/>
    <lineage>
        <taxon>Eukaryota</taxon>
        <taxon>Metazoa</taxon>
        <taxon>Spiralia</taxon>
        <taxon>Gnathifera</taxon>
        <taxon>Rotifera</taxon>
        <taxon>Eurotatoria</taxon>
        <taxon>Monogononta</taxon>
        <taxon>Pseudotrocha</taxon>
        <taxon>Ploima</taxon>
        <taxon>Brachionidae</taxon>
        <taxon>Brachionus</taxon>
    </lineage>
</organism>
<keyword evidence="2" id="KW-1185">Reference proteome</keyword>
<dbReference type="EMBL" id="REGN01000973">
    <property type="protein sequence ID" value="RNA37809.1"/>
    <property type="molecule type" value="Genomic_DNA"/>
</dbReference>
<evidence type="ECO:0000313" key="1">
    <source>
        <dbReference type="EMBL" id="RNA37809.1"/>
    </source>
</evidence>
<dbReference type="Pfam" id="PF22593">
    <property type="entry name" value="SPMIP11"/>
    <property type="match status" value="1"/>
</dbReference>
<sequence>MKFFRSFKKPHQTFKRPLTCANEVGWWTKDEPIRENLKWSYICRQNDAFRQQNKYKNKGIAIN</sequence>
<gene>
    <name evidence="1" type="ORF">BpHYR1_009566</name>
</gene>
<name>A0A3M7SPZ5_BRAPC</name>
<reference evidence="1 2" key="1">
    <citation type="journal article" date="2018" name="Sci. Rep.">
        <title>Genomic signatures of local adaptation to the degree of environmental predictability in rotifers.</title>
        <authorList>
            <person name="Franch-Gras L."/>
            <person name="Hahn C."/>
            <person name="Garcia-Roger E.M."/>
            <person name="Carmona M.J."/>
            <person name="Serra M."/>
            <person name="Gomez A."/>
        </authorList>
    </citation>
    <scope>NUCLEOTIDE SEQUENCE [LARGE SCALE GENOMIC DNA]</scope>
    <source>
        <strain evidence="1">HYR1</strain>
    </source>
</reference>
<dbReference type="OrthoDB" id="7085216at2759"/>
<comment type="caution">
    <text evidence="1">The sequence shown here is derived from an EMBL/GenBank/DDBJ whole genome shotgun (WGS) entry which is preliminary data.</text>
</comment>
<evidence type="ECO:0000313" key="2">
    <source>
        <dbReference type="Proteomes" id="UP000276133"/>
    </source>
</evidence>
<dbReference type="AlphaFoldDB" id="A0A3M7SPZ5"/>
<accession>A0A3M7SPZ5</accession>
<protein>
    <submittedName>
        <fullName evidence="1">Uncharacterized protein</fullName>
    </submittedName>
</protein>
<dbReference type="Proteomes" id="UP000276133">
    <property type="component" value="Unassembled WGS sequence"/>
</dbReference>